<sequence>MNDLADGTDQVTLNGSSRCRESKSVPEFAPFIASHLEVIYSSLKSLPNVDFLRDIQHENPSDGGDNGTTDPLASLAAFREYMASPASSALQPVTQQDFSAPINDYFISSSHNTYLTGNQLYSDSDASAYTNVLLSGCRCVEIDVWDGEQGSESSSDAGTSSSSSDSDADPNGRKRSDGSEKERLKNMSKRHSRLGSISSKLGSLLGRKSSSGDAPTNKNELVDPATLILPCPEPKVLHGHTLTKGTTFRDVCYAIRDSAFVVSDLPVIVSLEVHASLEQQQAMVEIMEQAWKGMLIEVTPEREATEPLPAPKDLKRKILIKVKYGAQASEDQVELDTTEDQTDALEALKQHTNQCDPTSIAYKSSDPPPKKPSKMLHALSRLAVFTKGFHFSHFTQPEAKVPGHVFSLSENAARTAYAKDPEALFEHNRRHLMRIYPYGLRVNSSNLDPSFFWRRGAQVVALNWQNLDKGMMLNDAMFADEQGWILKPQGYRSSDAPNSIVRCQLDLSIEILAGQNIPLPPGDTNEKGFHPYVVCNLHVETPEETNAPHGEDDGESETSSYKKTIKSASGASPDFEGQMIQFPTVSGLVEDLTFVRFKIKDDEFGRDSLAAWACIRLDRLQEGYRLIPLYDCSGAKSGGVLLVRIIKRII</sequence>
<feature type="compositionally biased region" description="Basic and acidic residues" evidence="8">
    <location>
        <begin position="170"/>
        <end position="185"/>
    </location>
</feature>
<evidence type="ECO:0000256" key="2">
    <source>
        <dbReference type="ARBA" id="ARBA00022801"/>
    </source>
</evidence>
<evidence type="ECO:0000256" key="3">
    <source>
        <dbReference type="ARBA" id="ARBA00022963"/>
    </source>
</evidence>
<dbReference type="Proteomes" id="UP000326565">
    <property type="component" value="Unassembled WGS sequence"/>
</dbReference>
<dbReference type="CDD" id="cd08598">
    <property type="entry name" value="PI-PLC1c_yeast"/>
    <property type="match status" value="1"/>
</dbReference>
<dbReference type="Pfam" id="PF00388">
    <property type="entry name" value="PI-PLC-X"/>
    <property type="match status" value="1"/>
</dbReference>
<keyword evidence="5" id="KW-0807">Transducer</keyword>
<dbReference type="EC" id="3.1.4.11" evidence="7"/>
<dbReference type="GO" id="GO:0051209">
    <property type="term" value="P:release of sequestered calcium ion into cytosol"/>
    <property type="evidence" value="ECO:0007669"/>
    <property type="project" value="TreeGrafter"/>
</dbReference>
<feature type="domain" description="PI-PLC Y-box" evidence="9">
    <location>
        <begin position="379"/>
        <end position="492"/>
    </location>
</feature>
<evidence type="ECO:0000256" key="8">
    <source>
        <dbReference type="SAM" id="MobiDB-lite"/>
    </source>
</evidence>
<dbReference type="GO" id="GO:0004435">
    <property type="term" value="F:phosphatidylinositol-4,5-bisphosphate phospholipase C activity"/>
    <property type="evidence" value="ECO:0007669"/>
    <property type="project" value="UniProtKB-EC"/>
</dbReference>
<dbReference type="SUPFAM" id="SSF51695">
    <property type="entry name" value="PLC-like phosphodiesterases"/>
    <property type="match status" value="1"/>
</dbReference>
<dbReference type="InterPro" id="IPR017946">
    <property type="entry name" value="PLC-like_Pdiesterase_TIM-brl"/>
</dbReference>
<accession>A0A5N5XDY8</accession>
<gene>
    <name evidence="10" type="ORF">BDV29DRAFT_168111</name>
</gene>
<dbReference type="Gene3D" id="2.60.40.150">
    <property type="entry name" value="C2 domain"/>
    <property type="match status" value="1"/>
</dbReference>
<dbReference type="SMART" id="SM00148">
    <property type="entry name" value="PLCXc"/>
    <property type="match status" value="1"/>
</dbReference>
<reference evidence="10 11" key="1">
    <citation type="submission" date="2019-04" db="EMBL/GenBank/DDBJ databases">
        <title>Friends and foes A comparative genomics study of 23 Aspergillus species from section Flavi.</title>
        <authorList>
            <consortium name="DOE Joint Genome Institute"/>
            <person name="Kjaerbolling I."/>
            <person name="Vesth T."/>
            <person name="Frisvad J.C."/>
            <person name="Nybo J.L."/>
            <person name="Theobald S."/>
            <person name="Kildgaard S."/>
            <person name="Isbrandt T."/>
            <person name="Kuo A."/>
            <person name="Sato A."/>
            <person name="Lyhne E.K."/>
            <person name="Kogle M.E."/>
            <person name="Wiebenga A."/>
            <person name="Kun R.S."/>
            <person name="Lubbers R.J."/>
            <person name="Makela M.R."/>
            <person name="Barry K."/>
            <person name="Chovatia M."/>
            <person name="Clum A."/>
            <person name="Daum C."/>
            <person name="Haridas S."/>
            <person name="He G."/>
            <person name="LaButti K."/>
            <person name="Lipzen A."/>
            <person name="Mondo S."/>
            <person name="Riley R."/>
            <person name="Salamov A."/>
            <person name="Simmons B.A."/>
            <person name="Magnuson J.K."/>
            <person name="Henrissat B."/>
            <person name="Mortensen U.H."/>
            <person name="Larsen T.O."/>
            <person name="Devries R.P."/>
            <person name="Grigoriev I.V."/>
            <person name="Machida M."/>
            <person name="Baker S.E."/>
            <person name="Andersen M.R."/>
        </authorList>
    </citation>
    <scope>NUCLEOTIDE SEQUENCE [LARGE SCALE GENOMIC DNA]</scope>
    <source>
        <strain evidence="10 11">CBS 151.66</strain>
    </source>
</reference>
<dbReference type="GO" id="GO:0016042">
    <property type="term" value="P:lipid catabolic process"/>
    <property type="evidence" value="ECO:0007669"/>
    <property type="project" value="UniProtKB-KW"/>
</dbReference>
<evidence type="ECO:0000256" key="7">
    <source>
        <dbReference type="RuleBase" id="RU361133"/>
    </source>
</evidence>
<keyword evidence="2 7" id="KW-0378">Hydrolase</keyword>
<evidence type="ECO:0000256" key="5">
    <source>
        <dbReference type="ARBA" id="ARBA00023224"/>
    </source>
</evidence>
<dbReference type="SUPFAM" id="SSF49562">
    <property type="entry name" value="C2 domain (Calcium/lipid-binding domain, CaLB)"/>
    <property type="match status" value="1"/>
</dbReference>
<keyword evidence="4 7" id="KW-0443">Lipid metabolism</keyword>
<dbReference type="AlphaFoldDB" id="A0A5N5XDY8"/>
<dbReference type="PRINTS" id="PR00390">
    <property type="entry name" value="PHPHLIPASEC"/>
</dbReference>
<dbReference type="GO" id="GO:0048015">
    <property type="term" value="P:phosphatidylinositol-mediated signaling"/>
    <property type="evidence" value="ECO:0007669"/>
    <property type="project" value="TreeGrafter"/>
</dbReference>
<evidence type="ECO:0000256" key="4">
    <source>
        <dbReference type="ARBA" id="ARBA00023098"/>
    </source>
</evidence>
<evidence type="ECO:0000256" key="1">
    <source>
        <dbReference type="ARBA" id="ARBA00001195"/>
    </source>
</evidence>
<keyword evidence="3 7" id="KW-0442">Lipid degradation</keyword>
<dbReference type="PANTHER" id="PTHR10336:SF82">
    <property type="entry name" value="PHOSPHOINOSITIDE PHOSPHOLIPASE C"/>
    <property type="match status" value="1"/>
</dbReference>
<protein>
    <recommendedName>
        <fullName evidence="7">Phosphoinositide phospholipase C</fullName>
        <ecNumber evidence="7">3.1.4.11</ecNumber>
    </recommendedName>
</protein>
<dbReference type="EMBL" id="ML732167">
    <property type="protein sequence ID" value="KAB8077572.1"/>
    <property type="molecule type" value="Genomic_DNA"/>
</dbReference>
<comment type="function">
    <text evidence="6">The production of the second messenger molecules diacylglycerol (DAG) and inositol 1,4,5-trisphosphate (IP3) is mediated by activated phosphatidylinositol-specific phospholipase C enzymes.</text>
</comment>
<keyword evidence="11" id="KW-1185">Reference proteome</keyword>
<evidence type="ECO:0000256" key="6">
    <source>
        <dbReference type="ARBA" id="ARBA00059664"/>
    </source>
</evidence>
<dbReference type="PROSITE" id="PS50007">
    <property type="entry name" value="PIPLC_X_DOMAIN"/>
    <property type="match status" value="1"/>
</dbReference>
<dbReference type="InterPro" id="IPR001192">
    <property type="entry name" value="PI-PLC_fam"/>
</dbReference>
<comment type="catalytic activity">
    <reaction evidence="1 7">
        <text>a 1,2-diacyl-sn-glycero-3-phospho-(1D-myo-inositol-4,5-bisphosphate) + H2O = 1D-myo-inositol 1,4,5-trisphosphate + a 1,2-diacyl-sn-glycerol + H(+)</text>
        <dbReference type="Rhea" id="RHEA:33179"/>
        <dbReference type="ChEBI" id="CHEBI:15377"/>
        <dbReference type="ChEBI" id="CHEBI:15378"/>
        <dbReference type="ChEBI" id="CHEBI:17815"/>
        <dbReference type="ChEBI" id="CHEBI:58456"/>
        <dbReference type="ChEBI" id="CHEBI:203600"/>
        <dbReference type="EC" id="3.1.4.11"/>
    </reaction>
</comment>
<evidence type="ECO:0000313" key="11">
    <source>
        <dbReference type="Proteomes" id="UP000326565"/>
    </source>
</evidence>
<dbReference type="FunFam" id="3.20.20.190:FF:000039">
    <property type="entry name" value="Phosphoinositide phospholipase C"/>
    <property type="match status" value="1"/>
</dbReference>
<evidence type="ECO:0000259" key="9">
    <source>
        <dbReference type="PROSITE" id="PS50008"/>
    </source>
</evidence>
<dbReference type="Gene3D" id="3.20.20.190">
    <property type="entry name" value="Phosphatidylinositol (PI) phosphodiesterase"/>
    <property type="match status" value="2"/>
</dbReference>
<dbReference type="SMART" id="SM00149">
    <property type="entry name" value="PLCYc"/>
    <property type="match status" value="1"/>
</dbReference>
<organism evidence="10 11">
    <name type="scientific">Aspergillus leporis</name>
    <dbReference type="NCBI Taxonomy" id="41062"/>
    <lineage>
        <taxon>Eukaryota</taxon>
        <taxon>Fungi</taxon>
        <taxon>Dikarya</taxon>
        <taxon>Ascomycota</taxon>
        <taxon>Pezizomycotina</taxon>
        <taxon>Eurotiomycetes</taxon>
        <taxon>Eurotiomycetidae</taxon>
        <taxon>Eurotiales</taxon>
        <taxon>Aspergillaceae</taxon>
        <taxon>Aspergillus</taxon>
        <taxon>Aspergillus subgen. Circumdati</taxon>
    </lineage>
</organism>
<evidence type="ECO:0000313" key="10">
    <source>
        <dbReference type="EMBL" id="KAB8077572.1"/>
    </source>
</evidence>
<dbReference type="Pfam" id="PF00387">
    <property type="entry name" value="PI-PLC-Y"/>
    <property type="match status" value="1"/>
</dbReference>
<dbReference type="InterPro" id="IPR001711">
    <property type="entry name" value="PLipase_C_Pinositol-sp_Y"/>
</dbReference>
<proteinExistence type="predicted"/>
<dbReference type="PANTHER" id="PTHR10336">
    <property type="entry name" value="PHOSPHOINOSITIDE-SPECIFIC PHOSPHOLIPASE C FAMILY PROTEIN"/>
    <property type="match status" value="1"/>
</dbReference>
<dbReference type="CDD" id="cd00275">
    <property type="entry name" value="C2_PLC_like"/>
    <property type="match status" value="1"/>
</dbReference>
<dbReference type="InterPro" id="IPR035892">
    <property type="entry name" value="C2_domain_sf"/>
</dbReference>
<name>A0A5N5XDY8_9EURO</name>
<dbReference type="FunFam" id="2.60.40.150:FF:000220">
    <property type="entry name" value="Phosphoinositide phospholipase C"/>
    <property type="match status" value="1"/>
</dbReference>
<feature type="region of interest" description="Disordered" evidence="8">
    <location>
        <begin position="148"/>
        <end position="193"/>
    </location>
</feature>
<dbReference type="PROSITE" id="PS50008">
    <property type="entry name" value="PIPLC_Y_DOMAIN"/>
    <property type="match status" value="1"/>
</dbReference>
<dbReference type="OrthoDB" id="269822at2759"/>
<feature type="compositionally biased region" description="Low complexity" evidence="8">
    <location>
        <begin position="150"/>
        <end position="165"/>
    </location>
</feature>
<dbReference type="InterPro" id="IPR000909">
    <property type="entry name" value="PLipase_C_PInositol-sp_X_dom"/>
</dbReference>
<dbReference type="FunFam" id="3.20.20.190:FF:000060">
    <property type="entry name" value="Phosphoinositide phospholipase C"/>
    <property type="match status" value="1"/>
</dbReference>